<evidence type="ECO:0000313" key="4">
    <source>
        <dbReference type="EMBL" id="KAJ9161479.1"/>
    </source>
</evidence>
<feature type="signal peptide" evidence="3">
    <location>
        <begin position="1"/>
        <end position="17"/>
    </location>
</feature>
<keyword evidence="3" id="KW-0732">Signal</keyword>
<dbReference type="Pfam" id="PF14610">
    <property type="entry name" value="Psg1"/>
    <property type="match status" value="1"/>
</dbReference>
<keyword evidence="2" id="KW-1133">Transmembrane helix</keyword>
<dbReference type="EMBL" id="JANBVN010000022">
    <property type="protein sequence ID" value="KAJ9161479.1"/>
    <property type="molecule type" value="Genomic_DNA"/>
</dbReference>
<evidence type="ECO:0000256" key="1">
    <source>
        <dbReference type="SAM" id="MobiDB-lite"/>
    </source>
</evidence>
<feature type="region of interest" description="Disordered" evidence="1">
    <location>
        <begin position="277"/>
        <end position="302"/>
    </location>
</feature>
<dbReference type="AlphaFoldDB" id="A0AA38W019"/>
<name>A0AA38W019_9PEZI</name>
<organism evidence="4 5">
    <name type="scientific">Coniochaeta hoffmannii</name>
    <dbReference type="NCBI Taxonomy" id="91930"/>
    <lineage>
        <taxon>Eukaryota</taxon>
        <taxon>Fungi</taxon>
        <taxon>Dikarya</taxon>
        <taxon>Ascomycota</taxon>
        <taxon>Pezizomycotina</taxon>
        <taxon>Sordariomycetes</taxon>
        <taxon>Sordariomycetidae</taxon>
        <taxon>Coniochaetales</taxon>
        <taxon>Coniochaetaceae</taxon>
        <taxon>Coniochaeta</taxon>
    </lineage>
</organism>
<protein>
    <recommendedName>
        <fullName evidence="6">Mid2 domain-containing protein</fullName>
    </recommendedName>
</protein>
<keyword evidence="2" id="KW-0472">Membrane</keyword>
<feature type="compositionally biased region" description="Basic and acidic residues" evidence="1">
    <location>
        <begin position="364"/>
        <end position="396"/>
    </location>
</feature>
<accession>A0AA38W019</accession>
<reference evidence="4" key="1">
    <citation type="submission" date="2022-07" db="EMBL/GenBank/DDBJ databases">
        <title>Fungi with potential for degradation of polypropylene.</title>
        <authorList>
            <person name="Gostincar C."/>
        </authorList>
    </citation>
    <scope>NUCLEOTIDE SEQUENCE</scope>
    <source>
        <strain evidence="4">EXF-13287</strain>
    </source>
</reference>
<sequence>MHASTAAWLLLLGVVTAMPAPSALDPRAPDATDLWVTVGDDGRPKTVTPVATTIDGTPTVISAAPNAVTATVFTNTNQGDIRTTTGTVPNPTPTATDGAGAFPVCHNKDGDNAPFCLPVVGAELNPGNTYYITWDPTFFPAANTTVKITGSYFNSTTGQTTTQAFSSGSQAAAWSFYAWTVDASLLAGAPKDGVNISLAIAALTPGATSMTPLQGPVVKVAKPAAYKQEHAKAPTGPALYIGLPTVLGFVVVVAVGTCWWNRKHRKIDVGSVMGRGKGYGAGKSRRQRVFGGGRGGKRERKEQGIRLMEREVTGHGAGEVYRDDVAAEQRPRINVTRAEGDGFDFGGVPRRDSDALGSLAGSPTEERHPDAFGRRQKDGTGNAFRDELSRQERERF</sequence>
<keyword evidence="2" id="KW-0812">Transmembrane</keyword>
<dbReference type="InterPro" id="IPR028000">
    <property type="entry name" value="Pma1"/>
</dbReference>
<keyword evidence="5" id="KW-1185">Reference proteome</keyword>
<gene>
    <name evidence="4" type="ORF">NKR19_g2237</name>
</gene>
<comment type="caution">
    <text evidence="4">The sequence shown here is derived from an EMBL/GenBank/DDBJ whole genome shotgun (WGS) entry which is preliminary data.</text>
</comment>
<evidence type="ECO:0000256" key="3">
    <source>
        <dbReference type="SAM" id="SignalP"/>
    </source>
</evidence>
<feature type="transmembrane region" description="Helical" evidence="2">
    <location>
        <begin position="238"/>
        <end position="260"/>
    </location>
</feature>
<feature type="region of interest" description="Disordered" evidence="1">
    <location>
        <begin position="334"/>
        <end position="396"/>
    </location>
</feature>
<evidence type="ECO:0008006" key="6">
    <source>
        <dbReference type="Google" id="ProtNLM"/>
    </source>
</evidence>
<feature type="chain" id="PRO_5041304511" description="Mid2 domain-containing protein" evidence="3">
    <location>
        <begin position="18"/>
        <end position="396"/>
    </location>
</feature>
<evidence type="ECO:0000313" key="5">
    <source>
        <dbReference type="Proteomes" id="UP001174691"/>
    </source>
</evidence>
<dbReference type="Proteomes" id="UP001174691">
    <property type="component" value="Unassembled WGS sequence"/>
</dbReference>
<evidence type="ECO:0000256" key="2">
    <source>
        <dbReference type="SAM" id="Phobius"/>
    </source>
</evidence>
<proteinExistence type="predicted"/>